<dbReference type="SUPFAM" id="SSF54427">
    <property type="entry name" value="NTF2-like"/>
    <property type="match status" value="1"/>
</dbReference>
<dbReference type="OrthoDB" id="3827981at2"/>
<gene>
    <name evidence="2" type="ORF">CLV56_3082</name>
</gene>
<proteinExistence type="predicted"/>
<sequence>MTPQPGPAEGPSLREKVERHCDLFNACVQSGDFGPFVATFAEDAAMDIENNPYGPFGGREQIAAAYTAQPPTDAMLIDDVEELAADRARVTFTWSSGSRGSMVVVWDDELVGEVHLRMVVPSTATE</sequence>
<feature type="domain" description="SnoaL-like" evidence="1">
    <location>
        <begin position="14"/>
        <end position="80"/>
    </location>
</feature>
<protein>
    <submittedName>
        <fullName evidence="2">SnoaL-like protein</fullName>
    </submittedName>
</protein>
<evidence type="ECO:0000313" key="2">
    <source>
        <dbReference type="EMBL" id="PJJ53592.1"/>
    </source>
</evidence>
<comment type="caution">
    <text evidence="2">The sequence shown here is derived from an EMBL/GenBank/DDBJ whole genome shotgun (WGS) entry which is preliminary data.</text>
</comment>
<dbReference type="InterPro" id="IPR032710">
    <property type="entry name" value="NTF2-like_dom_sf"/>
</dbReference>
<keyword evidence="3" id="KW-1185">Reference proteome</keyword>
<reference evidence="2 3" key="1">
    <citation type="submission" date="2017-11" db="EMBL/GenBank/DDBJ databases">
        <title>Genomic Encyclopedia of Archaeal and Bacterial Type Strains, Phase II (KMG-II): From Individual Species to Whole Genera.</title>
        <authorList>
            <person name="Goeker M."/>
        </authorList>
    </citation>
    <scope>NUCLEOTIDE SEQUENCE [LARGE SCALE GENOMIC DNA]</scope>
    <source>
        <strain evidence="2 3">DSM 27763</strain>
    </source>
</reference>
<organism evidence="2 3">
    <name type="scientific">Mumia flava</name>
    <dbReference type="NCBI Taxonomy" id="1348852"/>
    <lineage>
        <taxon>Bacteria</taxon>
        <taxon>Bacillati</taxon>
        <taxon>Actinomycetota</taxon>
        <taxon>Actinomycetes</taxon>
        <taxon>Propionibacteriales</taxon>
        <taxon>Nocardioidaceae</taxon>
        <taxon>Mumia</taxon>
    </lineage>
</organism>
<evidence type="ECO:0000313" key="3">
    <source>
        <dbReference type="Proteomes" id="UP000230842"/>
    </source>
</evidence>
<dbReference type="InterPro" id="IPR037401">
    <property type="entry name" value="SnoaL-like"/>
</dbReference>
<dbReference type="EMBL" id="PGEZ01000002">
    <property type="protein sequence ID" value="PJJ53592.1"/>
    <property type="molecule type" value="Genomic_DNA"/>
</dbReference>
<dbReference type="RefSeq" id="WP_157805185.1">
    <property type="nucleotide sequence ID" value="NZ_PGEZ01000002.1"/>
</dbReference>
<dbReference type="Pfam" id="PF13577">
    <property type="entry name" value="SnoaL_4"/>
    <property type="match status" value="1"/>
</dbReference>
<dbReference type="Proteomes" id="UP000230842">
    <property type="component" value="Unassembled WGS sequence"/>
</dbReference>
<dbReference type="Gene3D" id="3.10.450.50">
    <property type="match status" value="1"/>
</dbReference>
<accession>A0A2M9B6P1</accession>
<name>A0A2M9B6P1_9ACTN</name>
<evidence type="ECO:0000259" key="1">
    <source>
        <dbReference type="Pfam" id="PF13577"/>
    </source>
</evidence>
<dbReference type="AlphaFoldDB" id="A0A2M9B6P1"/>